<evidence type="ECO:0000256" key="6">
    <source>
        <dbReference type="ARBA" id="ARBA00022989"/>
    </source>
</evidence>
<feature type="transmembrane region" description="Helical" evidence="9">
    <location>
        <begin position="305"/>
        <end position="327"/>
    </location>
</feature>
<comment type="subcellular location">
    <subcellularLocation>
        <location evidence="1">Cell membrane</location>
        <topology evidence="1">Multi-pass membrane protein</topology>
    </subcellularLocation>
</comment>
<evidence type="ECO:0000256" key="3">
    <source>
        <dbReference type="ARBA" id="ARBA00022449"/>
    </source>
</evidence>
<dbReference type="Proteomes" id="UP000516305">
    <property type="component" value="Chromosome"/>
</dbReference>
<keyword evidence="3" id="KW-0050">Antiport</keyword>
<gene>
    <name evidence="12" type="ORF">H4K34_08875</name>
</gene>
<evidence type="ECO:0000313" key="13">
    <source>
        <dbReference type="Proteomes" id="UP000516305"/>
    </source>
</evidence>
<dbReference type="PANTHER" id="PTHR32507:SF0">
    <property type="entry name" value="NA(+)_H(+) ANTIPORTER 2-RELATED"/>
    <property type="match status" value="1"/>
</dbReference>
<dbReference type="InterPro" id="IPR038770">
    <property type="entry name" value="Na+/solute_symporter_sf"/>
</dbReference>
<evidence type="ECO:0000256" key="8">
    <source>
        <dbReference type="ARBA" id="ARBA00023136"/>
    </source>
</evidence>
<sequence>MEGMAELASILILSVFAQWMAWKIKIPAILPLIVIGLALGPGSTYFTANGEKILDGDHIFSGDLLFAFVSISVGVILFEGGLTLKLREIRHQAGVVRNLLFFGPIITLVGGGFAAHYLMGMDYTLSFLFGALIIVSGPTVVTPILRNVRPNIRINNVLKWEGILIDPLGALIAVLVYEFIQTSDFASPSTTGVFKEFFLTVASGMFVGGMAAFFLRWLLQKNRIPSYLRNVMALGMVIFAFTFAEFLAHEAGLMSTTFMGIILANVKVQELKKILSFKEDVSIILISVLFILLSSRIHVEQIEKLGLNALILFGIVILILRPLAVWLSTRNSGFNWREVVFMSWVGPKGIVAAAVASLFALQLTSGERADVNVAQAELILPLTFLMIVGTVILQGATAKPFARLLKVEREEPRGFLIAGANENSRFLAQFLQDQGVDVILADTSKTNQQEARRMGFEVFEGSILSDNVYEELDLNNIGILMAMTSSAEINGLALKYFDEEFGSNKTFRLCSKKEQELPEIEHPPCVLFGGRVDYLNLAQSVRQAKKMTIRDCNNMEDYEQICKEYHSQIIPMFRIHKENLEVIARDLPDFSKGDQLAFIPLHNARTSSKDA</sequence>
<feature type="domain" description="RCK N-terminal" evidence="11">
    <location>
        <begin position="415"/>
        <end position="507"/>
    </location>
</feature>
<dbReference type="GO" id="GO:0006813">
    <property type="term" value="P:potassium ion transport"/>
    <property type="evidence" value="ECO:0007669"/>
    <property type="project" value="InterPro"/>
</dbReference>
<keyword evidence="6 9" id="KW-1133">Transmembrane helix</keyword>
<keyword evidence="5 9" id="KW-0812">Transmembrane</keyword>
<evidence type="ECO:0000256" key="5">
    <source>
        <dbReference type="ARBA" id="ARBA00022692"/>
    </source>
</evidence>
<keyword evidence="8 9" id="KW-0472">Membrane</keyword>
<dbReference type="PANTHER" id="PTHR32507">
    <property type="entry name" value="NA(+)/H(+) ANTIPORTER 1"/>
    <property type="match status" value="1"/>
</dbReference>
<evidence type="ECO:0000256" key="1">
    <source>
        <dbReference type="ARBA" id="ARBA00004651"/>
    </source>
</evidence>
<accession>A0A7H0VJP3</accession>
<feature type="transmembrane region" description="Helical" evidence="9">
    <location>
        <begin position="59"/>
        <end position="78"/>
    </location>
</feature>
<dbReference type="GO" id="GO:0005886">
    <property type="term" value="C:plasma membrane"/>
    <property type="evidence" value="ECO:0007669"/>
    <property type="project" value="UniProtKB-SubCell"/>
</dbReference>
<feature type="transmembrane region" description="Helical" evidence="9">
    <location>
        <begin position="125"/>
        <end position="145"/>
    </location>
</feature>
<feature type="transmembrane region" description="Helical" evidence="9">
    <location>
        <begin position="227"/>
        <end position="244"/>
    </location>
</feature>
<feature type="transmembrane region" description="Helical" evidence="9">
    <location>
        <begin position="339"/>
        <end position="361"/>
    </location>
</feature>
<dbReference type="AlphaFoldDB" id="A0A7H0VJP3"/>
<organism evidence="12 13">
    <name type="scientific">Croceimicrobium hydrocarbonivorans</name>
    <dbReference type="NCBI Taxonomy" id="2761580"/>
    <lineage>
        <taxon>Bacteria</taxon>
        <taxon>Pseudomonadati</taxon>
        <taxon>Bacteroidota</taxon>
        <taxon>Flavobacteriia</taxon>
        <taxon>Flavobacteriales</taxon>
        <taxon>Owenweeksiaceae</taxon>
        <taxon>Croceimicrobium</taxon>
    </lineage>
</organism>
<feature type="transmembrane region" description="Helical" evidence="9">
    <location>
        <begin position="197"/>
        <end position="215"/>
    </location>
</feature>
<feature type="transmembrane region" description="Helical" evidence="9">
    <location>
        <begin position="280"/>
        <end position="299"/>
    </location>
</feature>
<evidence type="ECO:0000256" key="9">
    <source>
        <dbReference type="SAM" id="Phobius"/>
    </source>
</evidence>
<evidence type="ECO:0000313" key="12">
    <source>
        <dbReference type="EMBL" id="QNR25941.1"/>
    </source>
</evidence>
<keyword evidence="7" id="KW-0406">Ion transport</keyword>
<feature type="transmembrane region" description="Helical" evidence="9">
    <location>
        <begin position="157"/>
        <end position="177"/>
    </location>
</feature>
<dbReference type="SUPFAM" id="SSF51735">
    <property type="entry name" value="NAD(P)-binding Rossmann-fold domains"/>
    <property type="match status" value="1"/>
</dbReference>
<keyword evidence="2" id="KW-0813">Transport</keyword>
<dbReference type="Pfam" id="PF02254">
    <property type="entry name" value="TrkA_N"/>
    <property type="match status" value="1"/>
</dbReference>
<dbReference type="GO" id="GO:0015297">
    <property type="term" value="F:antiporter activity"/>
    <property type="evidence" value="ECO:0007669"/>
    <property type="project" value="UniProtKB-KW"/>
</dbReference>
<dbReference type="InterPro" id="IPR036291">
    <property type="entry name" value="NAD(P)-bd_dom_sf"/>
</dbReference>
<feature type="domain" description="Cation/H+ exchanger transmembrane" evidence="10">
    <location>
        <begin position="12"/>
        <end position="402"/>
    </location>
</feature>
<feature type="transmembrane region" description="Helical" evidence="9">
    <location>
        <begin position="99"/>
        <end position="119"/>
    </location>
</feature>
<protein>
    <submittedName>
        <fullName evidence="12">Sodium:proton antiporter</fullName>
    </submittedName>
</protein>
<dbReference type="KEGG" id="chyd:H4K34_08875"/>
<dbReference type="GO" id="GO:1902600">
    <property type="term" value="P:proton transmembrane transport"/>
    <property type="evidence" value="ECO:0007669"/>
    <property type="project" value="InterPro"/>
</dbReference>
<feature type="transmembrane region" description="Helical" evidence="9">
    <location>
        <begin position="373"/>
        <end position="393"/>
    </location>
</feature>
<dbReference type="RefSeq" id="WP_210760467.1">
    <property type="nucleotide sequence ID" value="NZ_CP060139.1"/>
</dbReference>
<proteinExistence type="predicted"/>
<dbReference type="EMBL" id="CP060139">
    <property type="protein sequence ID" value="QNR25941.1"/>
    <property type="molecule type" value="Genomic_DNA"/>
</dbReference>
<dbReference type="InterPro" id="IPR003148">
    <property type="entry name" value="RCK_N"/>
</dbReference>
<keyword evidence="4" id="KW-1003">Cell membrane</keyword>
<evidence type="ECO:0000259" key="10">
    <source>
        <dbReference type="Pfam" id="PF00999"/>
    </source>
</evidence>
<dbReference type="Pfam" id="PF00999">
    <property type="entry name" value="Na_H_Exchanger"/>
    <property type="match status" value="1"/>
</dbReference>
<feature type="transmembrane region" description="Helical" evidence="9">
    <location>
        <begin position="29"/>
        <end position="47"/>
    </location>
</feature>
<evidence type="ECO:0000256" key="4">
    <source>
        <dbReference type="ARBA" id="ARBA00022475"/>
    </source>
</evidence>
<evidence type="ECO:0000256" key="7">
    <source>
        <dbReference type="ARBA" id="ARBA00023065"/>
    </source>
</evidence>
<evidence type="ECO:0000259" key="11">
    <source>
        <dbReference type="Pfam" id="PF02254"/>
    </source>
</evidence>
<evidence type="ECO:0000256" key="2">
    <source>
        <dbReference type="ARBA" id="ARBA00022448"/>
    </source>
</evidence>
<dbReference type="Gene3D" id="1.20.1530.20">
    <property type="match status" value="1"/>
</dbReference>
<name>A0A7H0VJP3_9FLAO</name>
<dbReference type="InterPro" id="IPR006153">
    <property type="entry name" value="Cation/H_exchanger_TM"/>
</dbReference>
<keyword evidence="13" id="KW-1185">Reference proteome</keyword>
<dbReference type="Gene3D" id="3.40.50.720">
    <property type="entry name" value="NAD(P)-binding Rossmann-like Domain"/>
    <property type="match status" value="1"/>
</dbReference>
<reference evidence="12 13" key="1">
    <citation type="submission" date="2020-08" db="EMBL/GenBank/DDBJ databases">
        <title>Croceimicrobium hydrocarbonivorans gen. nov., sp. nov., a novel marine bacterium isolated from a bacterial consortium that degrades polyethylene terephthalate.</title>
        <authorList>
            <person name="Liu R."/>
        </authorList>
    </citation>
    <scope>NUCLEOTIDE SEQUENCE [LARGE SCALE GENOMIC DNA]</scope>
    <source>
        <strain evidence="12 13">A20-9</strain>
    </source>
</reference>